<keyword evidence="4 5" id="KW-0472">Membrane</keyword>
<keyword evidence="2 5" id="KW-0812">Transmembrane</keyword>
<feature type="transmembrane region" description="Helical" evidence="5">
    <location>
        <begin position="182"/>
        <end position="199"/>
    </location>
</feature>
<name>A0ABQ3V311_9CHLR</name>
<comment type="subcellular location">
    <subcellularLocation>
        <location evidence="5">Cell membrane</location>
        <topology evidence="5">Multi-pass membrane protein</topology>
    </subcellularLocation>
    <subcellularLocation>
        <location evidence="1">Membrane</location>
        <topology evidence="1">Multi-pass membrane protein</topology>
    </subcellularLocation>
</comment>
<feature type="transmembrane region" description="Helical" evidence="5">
    <location>
        <begin position="67"/>
        <end position="87"/>
    </location>
</feature>
<keyword evidence="5" id="KW-1003">Cell membrane</keyword>
<feature type="transmembrane region" description="Helical" evidence="5">
    <location>
        <begin position="148"/>
        <end position="170"/>
    </location>
</feature>
<evidence type="ECO:0000256" key="3">
    <source>
        <dbReference type="ARBA" id="ARBA00022989"/>
    </source>
</evidence>
<feature type="transmembrane region" description="Helical" evidence="5">
    <location>
        <begin position="236"/>
        <end position="254"/>
    </location>
</feature>
<keyword evidence="5" id="KW-0813">Transport</keyword>
<dbReference type="PANTHER" id="PTHR43229:SF3">
    <property type="entry name" value="ABC-TYPE MULTIDRUG TRANSPORT SYSTEM, PERMEASE COMPONENT"/>
    <property type="match status" value="1"/>
</dbReference>
<keyword evidence="8" id="KW-1185">Reference proteome</keyword>
<protein>
    <recommendedName>
        <fullName evidence="5">Transport permease protein</fullName>
    </recommendedName>
</protein>
<evidence type="ECO:0000256" key="1">
    <source>
        <dbReference type="ARBA" id="ARBA00004141"/>
    </source>
</evidence>
<organism evidence="7 8">
    <name type="scientific">Ktedonobacter robiniae</name>
    <dbReference type="NCBI Taxonomy" id="2778365"/>
    <lineage>
        <taxon>Bacteria</taxon>
        <taxon>Bacillati</taxon>
        <taxon>Chloroflexota</taxon>
        <taxon>Ktedonobacteria</taxon>
        <taxon>Ktedonobacterales</taxon>
        <taxon>Ktedonobacteraceae</taxon>
        <taxon>Ktedonobacter</taxon>
    </lineage>
</organism>
<dbReference type="PANTHER" id="PTHR43229">
    <property type="entry name" value="NODULATION PROTEIN J"/>
    <property type="match status" value="1"/>
</dbReference>
<evidence type="ECO:0000313" key="8">
    <source>
        <dbReference type="Proteomes" id="UP000654345"/>
    </source>
</evidence>
<evidence type="ECO:0000313" key="7">
    <source>
        <dbReference type="EMBL" id="GHO59378.1"/>
    </source>
</evidence>
<dbReference type="Pfam" id="PF01061">
    <property type="entry name" value="ABC2_membrane"/>
    <property type="match status" value="1"/>
</dbReference>
<dbReference type="InterPro" id="IPR013525">
    <property type="entry name" value="ABC2_TM"/>
</dbReference>
<feature type="domain" description="ABC transmembrane type-2" evidence="6">
    <location>
        <begin position="37"/>
        <end position="261"/>
    </location>
</feature>
<dbReference type="InterPro" id="IPR051784">
    <property type="entry name" value="Nod_factor_ABC_transporter"/>
</dbReference>
<evidence type="ECO:0000256" key="4">
    <source>
        <dbReference type="ARBA" id="ARBA00023136"/>
    </source>
</evidence>
<comment type="caution">
    <text evidence="7">The sequence shown here is derived from an EMBL/GenBank/DDBJ whole genome shotgun (WGS) entry which is preliminary data.</text>
</comment>
<keyword evidence="3 5" id="KW-1133">Transmembrane helix</keyword>
<dbReference type="Proteomes" id="UP000654345">
    <property type="component" value="Unassembled WGS sequence"/>
</dbReference>
<dbReference type="PROSITE" id="PS51012">
    <property type="entry name" value="ABC_TM2"/>
    <property type="match status" value="1"/>
</dbReference>
<dbReference type="InterPro" id="IPR047817">
    <property type="entry name" value="ABC2_TM_bact-type"/>
</dbReference>
<dbReference type="RefSeq" id="WP_201375570.1">
    <property type="nucleotide sequence ID" value="NZ_BNJG01000003.1"/>
</dbReference>
<evidence type="ECO:0000256" key="5">
    <source>
        <dbReference type="RuleBase" id="RU361157"/>
    </source>
</evidence>
<accession>A0ABQ3V311</accession>
<evidence type="ECO:0000256" key="2">
    <source>
        <dbReference type="ARBA" id="ARBA00022692"/>
    </source>
</evidence>
<gene>
    <name evidence="7" type="ORF">KSB_78530</name>
</gene>
<dbReference type="EMBL" id="BNJG01000003">
    <property type="protein sequence ID" value="GHO59378.1"/>
    <property type="molecule type" value="Genomic_DNA"/>
</dbReference>
<comment type="similarity">
    <text evidence="5">Belongs to the ABC-2 integral membrane protein family.</text>
</comment>
<sequence>MSQNIQLPQTLPGERRAPSLLTQFLDVFLIELTNWRWSWRSLITLGMISPLLSTTALGTFARDSGSLSLSYVLVGNIVLALLFNNMNNVNGHVFFMREHGTLDYFATLPVRRYILILAILAAFLLLSLPSLLVTIIGGTLILGVHLQISPLLLIVLPLCTLPFSAIGALIGARMRTPETANAFSYILTLVLLALGPVVIPPDHLPPFMIFIGRFSPATYAASALRQVLLGPITNQFLIDIGVMAGLTVIAFWFVNRKLDWSI</sequence>
<evidence type="ECO:0000259" key="6">
    <source>
        <dbReference type="PROSITE" id="PS51012"/>
    </source>
</evidence>
<feature type="transmembrane region" description="Helical" evidence="5">
    <location>
        <begin position="42"/>
        <end position="61"/>
    </location>
</feature>
<feature type="transmembrane region" description="Helical" evidence="5">
    <location>
        <begin position="113"/>
        <end position="142"/>
    </location>
</feature>
<proteinExistence type="inferred from homology"/>
<reference evidence="7 8" key="1">
    <citation type="journal article" date="2021" name="Int. J. Syst. Evol. Microbiol.">
        <title>Reticulibacter mediterranei gen. nov., sp. nov., within the new family Reticulibacteraceae fam. nov., and Ktedonospora formicarum gen. nov., sp. nov., Ktedonobacter robiniae sp. nov., Dictyobacter formicarum sp. nov. and Dictyobacter arantiisoli sp. nov., belonging to the class Ktedonobacteria.</title>
        <authorList>
            <person name="Yabe S."/>
            <person name="Zheng Y."/>
            <person name="Wang C.M."/>
            <person name="Sakai Y."/>
            <person name="Abe K."/>
            <person name="Yokota A."/>
            <person name="Donadio S."/>
            <person name="Cavaletti L."/>
            <person name="Monciardini P."/>
        </authorList>
    </citation>
    <scope>NUCLEOTIDE SEQUENCE [LARGE SCALE GENOMIC DNA]</scope>
    <source>
        <strain evidence="7 8">SOSP1-30</strain>
    </source>
</reference>